<organism evidence="1">
    <name type="scientific">Anguilla anguilla</name>
    <name type="common">European freshwater eel</name>
    <name type="synonym">Muraena anguilla</name>
    <dbReference type="NCBI Taxonomy" id="7936"/>
    <lineage>
        <taxon>Eukaryota</taxon>
        <taxon>Metazoa</taxon>
        <taxon>Chordata</taxon>
        <taxon>Craniata</taxon>
        <taxon>Vertebrata</taxon>
        <taxon>Euteleostomi</taxon>
        <taxon>Actinopterygii</taxon>
        <taxon>Neopterygii</taxon>
        <taxon>Teleostei</taxon>
        <taxon>Anguilliformes</taxon>
        <taxon>Anguillidae</taxon>
        <taxon>Anguilla</taxon>
    </lineage>
</organism>
<reference evidence="1" key="1">
    <citation type="submission" date="2014-11" db="EMBL/GenBank/DDBJ databases">
        <authorList>
            <person name="Amaro Gonzalez C."/>
        </authorList>
    </citation>
    <scope>NUCLEOTIDE SEQUENCE</scope>
</reference>
<dbReference type="EMBL" id="GBXM01085225">
    <property type="protein sequence ID" value="JAH23352.1"/>
    <property type="molecule type" value="Transcribed_RNA"/>
</dbReference>
<sequence>MDKGCRSPLCQGHTPSWYWSTRKAGDGRVKGSCGSSSTF</sequence>
<dbReference type="AlphaFoldDB" id="A0A0E9R3M8"/>
<protein>
    <submittedName>
        <fullName evidence="1">Uncharacterized protein</fullName>
    </submittedName>
</protein>
<name>A0A0E9R3M8_ANGAN</name>
<accession>A0A0E9R3M8</accession>
<evidence type="ECO:0000313" key="1">
    <source>
        <dbReference type="EMBL" id="JAH23352.1"/>
    </source>
</evidence>
<proteinExistence type="predicted"/>
<reference evidence="1" key="2">
    <citation type="journal article" date="2015" name="Fish Shellfish Immunol.">
        <title>Early steps in the European eel (Anguilla anguilla)-Vibrio vulnificus interaction in the gills: Role of the RtxA13 toxin.</title>
        <authorList>
            <person name="Callol A."/>
            <person name="Pajuelo D."/>
            <person name="Ebbesson L."/>
            <person name="Teles M."/>
            <person name="MacKenzie S."/>
            <person name="Amaro C."/>
        </authorList>
    </citation>
    <scope>NUCLEOTIDE SEQUENCE</scope>
</reference>